<dbReference type="AlphaFoldDB" id="A0A0A1DMM9"/>
<dbReference type="eggNOG" id="COG3568">
    <property type="taxonomic scope" value="Bacteria"/>
</dbReference>
<proteinExistence type="predicted"/>
<keyword evidence="2" id="KW-1185">Reference proteome</keyword>
<dbReference type="EMBL" id="CP009896">
    <property type="protein sequence ID" value="AIY17877.1"/>
    <property type="molecule type" value="Genomic_DNA"/>
</dbReference>
<sequence>MHIVSVNAWGGARFDDLAAWLPASKADVVCLQEVTRTADLGGWTSFEDADRSLPQRANLYDDVRALLPDHTALFVASDAGPVTDAHGRRHHQDFGLGTFVAPQVPLLGTAEGFVHGEFTDHDEWAVSERPRAVQGLRVADPVVPGRTVCVVQLHGLRDSAGKGDTPARQAQAERLAAFVEDTRADGDLVVVAGDLNLLPDSATFGVLREVGLIDLVGTADTRTAAYPKPVRHAGYLLVSDPGAVVDFAVLEAPEVSDHRILALTL</sequence>
<dbReference type="KEGG" id="psim:KR76_15865"/>
<dbReference type="STRING" id="2045.KR76_15865"/>
<reference evidence="1 2" key="1">
    <citation type="journal article" date="2015" name="Genome Announc.">
        <title>Complete Genome Sequence of Steroid-Transforming Nocardioides simplex VKM Ac-2033D.</title>
        <authorList>
            <person name="Shtratnikova V.Y."/>
            <person name="Schelkunov M.I."/>
            <person name="Pekov Y.A."/>
            <person name="Fokina V.V."/>
            <person name="Logacheva M.D."/>
            <person name="Sokolov S.L."/>
            <person name="Bragin E.Y."/>
            <person name="Ashapkin V.V."/>
            <person name="Donova M.V."/>
        </authorList>
    </citation>
    <scope>NUCLEOTIDE SEQUENCE [LARGE SCALE GENOMIC DNA]</scope>
    <source>
        <strain evidence="1 2">VKM Ac-2033D</strain>
    </source>
</reference>
<accession>A0A0A1DMM9</accession>
<dbReference type="Pfam" id="PF03372">
    <property type="entry name" value="Exo_endo_phos"/>
    <property type="match status" value="1"/>
</dbReference>
<dbReference type="OrthoDB" id="4446218at2"/>
<evidence type="ECO:0000313" key="2">
    <source>
        <dbReference type="Proteomes" id="UP000030300"/>
    </source>
</evidence>
<dbReference type="InterPro" id="IPR005135">
    <property type="entry name" value="Endo/exonuclease/phosphatase"/>
</dbReference>
<protein>
    <submittedName>
        <fullName evidence="1">Uncharacterized protein</fullName>
    </submittedName>
</protein>
<dbReference type="Proteomes" id="UP000030300">
    <property type="component" value="Chromosome"/>
</dbReference>
<name>A0A0A1DMM9_NOCSI</name>
<dbReference type="RefSeq" id="WP_038679637.1">
    <property type="nucleotide sequence ID" value="NZ_BJMC01000026.1"/>
</dbReference>
<dbReference type="HOGENOM" id="CLU_091007_0_0_11"/>
<dbReference type="GeneID" id="96610311"/>
<dbReference type="SUPFAM" id="SSF56219">
    <property type="entry name" value="DNase I-like"/>
    <property type="match status" value="1"/>
</dbReference>
<gene>
    <name evidence="1" type="ORF">KR76_15865</name>
</gene>
<organism evidence="1 2">
    <name type="scientific">Nocardioides simplex</name>
    <name type="common">Arthrobacter simplex</name>
    <dbReference type="NCBI Taxonomy" id="2045"/>
    <lineage>
        <taxon>Bacteria</taxon>
        <taxon>Bacillati</taxon>
        <taxon>Actinomycetota</taxon>
        <taxon>Actinomycetes</taxon>
        <taxon>Propionibacteriales</taxon>
        <taxon>Nocardioidaceae</taxon>
        <taxon>Pimelobacter</taxon>
    </lineage>
</organism>
<dbReference type="Gene3D" id="3.60.10.10">
    <property type="entry name" value="Endonuclease/exonuclease/phosphatase"/>
    <property type="match status" value="1"/>
</dbReference>
<dbReference type="InterPro" id="IPR036691">
    <property type="entry name" value="Endo/exonu/phosph_ase_sf"/>
</dbReference>
<evidence type="ECO:0000313" key="1">
    <source>
        <dbReference type="EMBL" id="AIY17877.1"/>
    </source>
</evidence>
<dbReference type="GO" id="GO:0003824">
    <property type="term" value="F:catalytic activity"/>
    <property type="evidence" value="ECO:0007669"/>
    <property type="project" value="InterPro"/>
</dbReference>